<keyword evidence="9" id="KW-0997">Cell inner membrane</keyword>
<sequence length="511" mass="57210">MKNLLPYFIALISGMLGVFAFSPYDYWVCAYVSLLGLLYAAKTAKKSTALRATFLWGMGFFSIGVSWLHVSIHQFGGSPLWLSYILVLLLAAYLSLYPVLFTYLIQRFNVRSAVMFPVLWTFTEFLRGWVFTGFPWLQFGYTQIDTPFAGIAPIFGVSGLTFFVMWGSAVIFTMISALRTSPRKINVALANGILLVAVGGLAAFSSRVNYVKPVEEKAMTITLAQGNIEQNLKWDPAYLDATLKIYGRLISERLGKSDLIILPESALPALENRIQSFFDELKQAVKDSKTDVMIGSVYQDEQSGKLFNSIVLVNERYQPETAPRYNKHHLVPFGEYVPLETVLRPLGSVFNLPMSAFRQGAEIQPSLPVKDHRFSAAICYEIILGHQLQENLKKDTDFLLTVSNDAWFGDSHGPWQHLQMARMRALELGKPLIRATNTGISVFVDAQGKIINRAPQFEETVLTARIAPTEGVTPYAALGDKPLYALAALLLLMRVLGEWIKRKMLKNIHPA</sequence>
<dbReference type="InterPro" id="IPR036526">
    <property type="entry name" value="C-N_Hydrolase_sf"/>
</dbReference>
<evidence type="ECO:0000256" key="8">
    <source>
        <dbReference type="ARBA" id="ARBA00023315"/>
    </source>
</evidence>
<evidence type="ECO:0000256" key="3">
    <source>
        <dbReference type="ARBA" id="ARBA00022475"/>
    </source>
</evidence>
<dbReference type="GO" id="GO:0005886">
    <property type="term" value="C:plasma membrane"/>
    <property type="evidence" value="ECO:0007669"/>
    <property type="project" value="UniProtKB-SubCell"/>
</dbReference>
<evidence type="ECO:0000256" key="4">
    <source>
        <dbReference type="ARBA" id="ARBA00022679"/>
    </source>
</evidence>
<name>A6VQL9_ACTSZ</name>
<feature type="transmembrane region" description="Helical" evidence="9">
    <location>
        <begin position="53"/>
        <end position="75"/>
    </location>
</feature>
<dbReference type="CDD" id="cd07571">
    <property type="entry name" value="ALP_N-acyl_transferase"/>
    <property type="match status" value="1"/>
</dbReference>
<dbReference type="STRING" id="339671.Asuc_1918"/>
<evidence type="ECO:0000256" key="6">
    <source>
        <dbReference type="ARBA" id="ARBA00022989"/>
    </source>
</evidence>
<comment type="function">
    <text evidence="9">Catalyzes the phospholipid dependent N-acylation of the N-terminal cysteine of apolipoprotein, the last step in lipoprotein maturation.</text>
</comment>
<accession>A6VQL9</accession>
<dbReference type="HAMAP" id="MF_01148">
    <property type="entry name" value="Lnt"/>
    <property type="match status" value="1"/>
</dbReference>
<evidence type="ECO:0000259" key="10">
    <source>
        <dbReference type="PROSITE" id="PS50263"/>
    </source>
</evidence>
<dbReference type="NCBIfam" id="TIGR00546">
    <property type="entry name" value="lnt"/>
    <property type="match status" value="1"/>
</dbReference>
<dbReference type="Gene3D" id="3.60.110.10">
    <property type="entry name" value="Carbon-nitrogen hydrolase"/>
    <property type="match status" value="1"/>
</dbReference>
<feature type="transmembrane region" description="Helical" evidence="9">
    <location>
        <begin position="81"/>
        <end position="105"/>
    </location>
</feature>
<reference evidence="12" key="1">
    <citation type="journal article" date="2010" name="BMC Genomics">
        <title>A genomic perspective on the potential of Actinobacillus succinogenes for industrial succinate production.</title>
        <authorList>
            <person name="McKinlay J.B."/>
            <person name="Laivenieks M."/>
            <person name="Schindler B.D."/>
            <person name="McKinlay A.A."/>
            <person name="Siddaramappa S."/>
            <person name="Challacombe J.F."/>
            <person name="Lowry S.R."/>
            <person name="Clum A."/>
            <person name="Lapidus A.L."/>
            <person name="Burkhart K.B."/>
            <person name="Harkins V."/>
            <person name="Vieille C."/>
        </authorList>
    </citation>
    <scope>NUCLEOTIDE SEQUENCE [LARGE SCALE GENOMIC DNA]</scope>
    <source>
        <strain evidence="12">ATCC 55618 / DSM 22257 / CCUG 43843 / 130Z</strain>
    </source>
</reference>
<comment type="subcellular location">
    <subcellularLocation>
        <location evidence="9">Cell inner membrane</location>
        <topology evidence="9">Multi-pass membrane protein</topology>
    </subcellularLocation>
    <subcellularLocation>
        <location evidence="1">Cell membrane</location>
        <topology evidence="1">Multi-pass membrane protein</topology>
    </subcellularLocation>
</comment>
<feature type="transmembrane region" description="Helical" evidence="9">
    <location>
        <begin position="187"/>
        <end position="204"/>
    </location>
</feature>
<feature type="transmembrane region" description="Helical" evidence="9">
    <location>
        <begin position="151"/>
        <end position="175"/>
    </location>
</feature>
<dbReference type="Proteomes" id="UP000001114">
    <property type="component" value="Chromosome"/>
</dbReference>
<dbReference type="eggNOG" id="COG0815">
    <property type="taxonomic scope" value="Bacteria"/>
</dbReference>
<keyword evidence="4 9" id="KW-0808">Transferase</keyword>
<dbReference type="AlphaFoldDB" id="A6VQL9"/>
<organism evidence="11 12">
    <name type="scientific">Actinobacillus succinogenes (strain ATCC 55618 / DSM 22257 / CCUG 43843 / 130Z)</name>
    <dbReference type="NCBI Taxonomy" id="339671"/>
    <lineage>
        <taxon>Bacteria</taxon>
        <taxon>Pseudomonadati</taxon>
        <taxon>Pseudomonadota</taxon>
        <taxon>Gammaproteobacteria</taxon>
        <taxon>Pasteurellales</taxon>
        <taxon>Pasteurellaceae</taxon>
        <taxon>Actinobacillus</taxon>
    </lineage>
</organism>
<dbReference type="PROSITE" id="PS50263">
    <property type="entry name" value="CN_HYDROLASE"/>
    <property type="match status" value="1"/>
</dbReference>
<proteinExistence type="inferred from homology"/>
<comment type="catalytic activity">
    <reaction evidence="9">
        <text>N-terminal S-1,2-diacyl-sn-glyceryl-L-cysteinyl-[lipoprotein] + a glycerophospholipid = N-acyl-S-1,2-diacyl-sn-glyceryl-L-cysteinyl-[lipoprotein] + a 2-acyl-sn-glycero-3-phospholipid + H(+)</text>
        <dbReference type="Rhea" id="RHEA:48228"/>
        <dbReference type="Rhea" id="RHEA-COMP:14681"/>
        <dbReference type="Rhea" id="RHEA-COMP:14684"/>
        <dbReference type="ChEBI" id="CHEBI:15378"/>
        <dbReference type="ChEBI" id="CHEBI:136912"/>
        <dbReference type="ChEBI" id="CHEBI:140656"/>
        <dbReference type="ChEBI" id="CHEBI:140657"/>
        <dbReference type="ChEBI" id="CHEBI:140660"/>
        <dbReference type="EC" id="2.3.1.269"/>
    </reaction>
</comment>
<dbReference type="EMBL" id="CP000746">
    <property type="protein sequence ID" value="ABR75266.1"/>
    <property type="molecule type" value="Genomic_DNA"/>
</dbReference>
<dbReference type="InterPro" id="IPR004563">
    <property type="entry name" value="Apolipo_AcylTrfase"/>
</dbReference>
<dbReference type="KEGG" id="asu:Asuc_1918"/>
<keyword evidence="7 9" id="KW-0472">Membrane</keyword>
<evidence type="ECO:0000256" key="5">
    <source>
        <dbReference type="ARBA" id="ARBA00022692"/>
    </source>
</evidence>
<keyword evidence="3 9" id="KW-1003">Cell membrane</keyword>
<dbReference type="GO" id="GO:0016410">
    <property type="term" value="F:N-acyltransferase activity"/>
    <property type="evidence" value="ECO:0007669"/>
    <property type="project" value="UniProtKB-UniRule"/>
</dbReference>
<keyword evidence="11" id="KW-0449">Lipoprotein</keyword>
<evidence type="ECO:0000256" key="9">
    <source>
        <dbReference type="HAMAP-Rule" id="MF_01148"/>
    </source>
</evidence>
<dbReference type="InterPro" id="IPR045378">
    <property type="entry name" value="LNT_N"/>
</dbReference>
<keyword evidence="12" id="KW-1185">Reference proteome</keyword>
<dbReference type="PANTHER" id="PTHR38686">
    <property type="entry name" value="APOLIPOPROTEIN N-ACYLTRANSFERASE"/>
    <property type="match status" value="1"/>
</dbReference>
<dbReference type="GO" id="GO:0042158">
    <property type="term" value="P:lipoprotein biosynthetic process"/>
    <property type="evidence" value="ECO:0007669"/>
    <property type="project" value="UniProtKB-UniRule"/>
</dbReference>
<evidence type="ECO:0000313" key="12">
    <source>
        <dbReference type="Proteomes" id="UP000001114"/>
    </source>
</evidence>
<evidence type="ECO:0000256" key="7">
    <source>
        <dbReference type="ARBA" id="ARBA00023136"/>
    </source>
</evidence>
<dbReference type="RefSeq" id="WP_012073643.1">
    <property type="nucleotide sequence ID" value="NC_009655.1"/>
</dbReference>
<keyword evidence="6 9" id="KW-1133">Transmembrane helix</keyword>
<dbReference type="InterPro" id="IPR003010">
    <property type="entry name" value="C-N_Hydrolase"/>
</dbReference>
<gene>
    <name evidence="9" type="primary">lnt</name>
    <name evidence="11" type="ordered locus">Asuc_1918</name>
</gene>
<protein>
    <recommendedName>
        <fullName evidence="9">Apolipoprotein N-acyltransferase</fullName>
        <shortName evidence="9">ALP N-acyltransferase</shortName>
        <ecNumber evidence="9">2.3.1.269</ecNumber>
    </recommendedName>
</protein>
<feature type="transmembrane region" description="Helical" evidence="9">
    <location>
        <begin position="112"/>
        <end position="131"/>
    </location>
</feature>
<dbReference type="EC" id="2.3.1.269" evidence="9"/>
<dbReference type="HOGENOM" id="CLU_019563_3_0_6"/>
<comment type="similarity">
    <text evidence="2 9">Belongs to the CN hydrolase family. Apolipoprotein N-acyltransferase subfamily.</text>
</comment>
<comment type="pathway">
    <text evidence="9">Protein modification; lipoprotein biosynthesis (N-acyl transfer).</text>
</comment>
<dbReference type="SUPFAM" id="SSF56317">
    <property type="entry name" value="Carbon-nitrogen hydrolase"/>
    <property type="match status" value="1"/>
</dbReference>
<evidence type="ECO:0000256" key="2">
    <source>
        <dbReference type="ARBA" id="ARBA00010065"/>
    </source>
</evidence>
<keyword evidence="8 9" id="KW-0012">Acyltransferase</keyword>
<evidence type="ECO:0000256" key="1">
    <source>
        <dbReference type="ARBA" id="ARBA00004651"/>
    </source>
</evidence>
<keyword evidence="5 9" id="KW-0812">Transmembrane</keyword>
<dbReference type="Pfam" id="PF20154">
    <property type="entry name" value="LNT_N"/>
    <property type="match status" value="1"/>
</dbReference>
<evidence type="ECO:0000313" key="11">
    <source>
        <dbReference type="EMBL" id="ABR75266.1"/>
    </source>
</evidence>
<feature type="transmembrane region" description="Helical" evidence="9">
    <location>
        <begin position="24"/>
        <end position="41"/>
    </location>
</feature>
<dbReference type="OrthoDB" id="9804277at2"/>
<dbReference type="UniPathway" id="UPA00666"/>
<dbReference type="Pfam" id="PF00795">
    <property type="entry name" value="CN_hydrolase"/>
    <property type="match status" value="1"/>
</dbReference>
<dbReference type="PANTHER" id="PTHR38686:SF1">
    <property type="entry name" value="APOLIPOPROTEIN N-ACYLTRANSFERASE"/>
    <property type="match status" value="1"/>
</dbReference>
<feature type="domain" description="CN hydrolase" evidence="10">
    <location>
        <begin position="224"/>
        <end position="468"/>
    </location>
</feature>